<keyword evidence="2 6" id="KW-0378">Hydrolase</keyword>
<protein>
    <recommendedName>
        <fullName evidence="7">Endoglucanase</fullName>
        <ecNumber evidence="7">3.2.1.4</ecNumber>
    </recommendedName>
</protein>
<evidence type="ECO:0000256" key="1">
    <source>
        <dbReference type="ARBA" id="ARBA00007072"/>
    </source>
</evidence>
<dbReference type="Gene3D" id="1.50.10.10">
    <property type="match status" value="1"/>
</dbReference>
<feature type="domain" description="Cellulase Ig-like" evidence="9">
    <location>
        <begin position="205"/>
        <end position="280"/>
    </location>
</feature>
<gene>
    <name evidence="11" type="primary">cel</name>
    <name evidence="11" type="ordered locus">CHU_1655</name>
</gene>
<comment type="catalytic activity">
    <reaction evidence="7">
        <text>Endohydrolysis of (1-&gt;4)-beta-D-glucosidic linkages in cellulose, lichenin and cereal beta-D-glucans.</text>
        <dbReference type="EC" id="3.2.1.4"/>
    </reaction>
</comment>
<name>A0A6N4SRJ0_CYTH3</name>
<reference evidence="11 12" key="1">
    <citation type="journal article" date="2007" name="Appl. Environ. Microbiol.">
        <title>Genome sequence of the cellulolytic gliding bacterium Cytophaga hutchinsonii.</title>
        <authorList>
            <person name="Xie G."/>
            <person name="Bruce D.C."/>
            <person name="Challacombe J.F."/>
            <person name="Chertkov O."/>
            <person name="Detter J.C."/>
            <person name="Gilna P."/>
            <person name="Han C.S."/>
            <person name="Lucas S."/>
            <person name="Misra M."/>
            <person name="Myers G.L."/>
            <person name="Richardson P."/>
            <person name="Tapia R."/>
            <person name="Thayer N."/>
            <person name="Thompson L.S."/>
            <person name="Brettin T.S."/>
            <person name="Henrissat B."/>
            <person name="Wilson D.B."/>
            <person name="McBride M.J."/>
        </authorList>
    </citation>
    <scope>NUCLEOTIDE SEQUENCE [LARGE SCALE GENOMIC DNA]</scope>
    <source>
        <strain evidence="12">ATCC 33406 / DSM 1761 / CIP 103989 / NBRC 15051 / NCIMB 9469 / D465</strain>
    </source>
</reference>
<dbReference type="Pfam" id="PF18962">
    <property type="entry name" value="Por_Secre_tail"/>
    <property type="match status" value="1"/>
</dbReference>
<evidence type="ECO:0000256" key="5">
    <source>
        <dbReference type="ARBA" id="ARBA00023326"/>
    </source>
</evidence>
<dbReference type="EMBL" id="CP000383">
    <property type="protein sequence ID" value="ABG58923.1"/>
    <property type="molecule type" value="Genomic_DNA"/>
</dbReference>
<evidence type="ECO:0000259" key="8">
    <source>
        <dbReference type="Pfam" id="PF00759"/>
    </source>
</evidence>
<dbReference type="InterPro" id="IPR004197">
    <property type="entry name" value="Cellulase_Ig-like"/>
</dbReference>
<feature type="active site" evidence="6">
    <location>
        <position position="722"/>
    </location>
</feature>
<dbReference type="Gene3D" id="2.60.40.10">
    <property type="entry name" value="Immunoglobulins"/>
    <property type="match status" value="1"/>
</dbReference>
<evidence type="ECO:0000259" key="9">
    <source>
        <dbReference type="Pfam" id="PF02927"/>
    </source>
</evidence>
<feature type="signal peptide" evidence="7">
    <location>
        <begin position="1"/>
        <end position="23"/>
    </location>
</feature>
<keyword evidence="3 6" id="KW-0119">Carbohydrate metabolism</keyword>
<evidence type="ECO:0000256" key="2">
    <source>
        <dbReference type="ARBA" id="ARBA00022801"/>
    </source>
</evidence>
<evidence type="ECO:0000313" key="11">
    <source>
        <dbReference type="EMBL" id="ABG58923.1"/>
    </source>
</evidence>
<dbReference type="EC" id="3.2.1.4" evidence="7"/>
<comment type="similarity">
    <text evidence="1 6 7">Belongs to the glycosyl hydrolase 9 (cellulase E) family.</text>
</comment>
<dbReference type="InterPro" id="IPR014756">
    <property type="entry name" value="Ig_E-set"/>
</dbReference>
<sequence length="854" mass="92560">MTKNMKKIGLFISIVFSSLLANAQTGTGDDFDRAGTGTTGMDAGAAWVQTGTADEQYKLYLYGNELVVQCKDGGLNYIGFGYQFSPIDIMDAPLVSVKIKSSYGYVMRVDLIDANGRRTNQIDTKQTIKSDGKYNDYLFDFTGRFYQQYGTNNGPVDATQIVRMEFITDPKGNLGVGQGFNKNFTMDSVMIGTRAKSTIVTGARGIKLNQIGFFKEGQKKAVINGASAATFTIVNEANTVVYSGNLSATATWTYSGESVRIADFSNFKTPGKYRLMAPGIPNASYPFVISNTPLSAISKASVKGFYYQRASTALPATYAGIWSRAAGHPDNQVEIHNSAVSPGRAAGSKISSPRGWYDAGDYNKYIVNSGISTYTLLAAYEHFSTYYDTLNLNIPESANSVPDVLDEALYNIRWMLTMQDPYDGGVYHKLTNANFDGDIMPSAATQKRYVVQKSTGATLDFAAVMAQSARIYSKFPTQLPGLADSCIKAAKKAYDWAILNPNIFYVQENLTSPAITTGTYDDWSFADEQSWAAAELFTTTLSSEYYNDINLSSGASIPGWQNVYTLGLISMAHNRVVLGDNSDSTFIKNKIVTLANVYRDHFATGSAYGIAMGANGGFGWGSNSQAANQSMILIQAFNYTKDSSYLKAAVSNVDYILGRNGVNYCFVTGSGSLGANRPHHRVSQADGIAPAVPGLLVGGPNSGQQDNCPGYPSSQPALSYVDSECSYSTNEIAINWNAPLAYITGAIQSIYAGIEPSKRDYTVDTPTSTRDAILKNTFINIYPNPAASSITVVKPFEITAKPIILDLNGREYPVTGDWSTTDIQLNLSDLKAGMYLIRLQGENGAAVQKFTVIK</sequence>
<evidence type="ECO:0000256" key="4">
    <source>
        <dbReference type="ARBA" id="ARBA00023295"/>
    </source>
</evidence>
<dbReference type="Pfam" id="PF02927">
    <property type="entry name" value="CelD_N"/>
    <property type="match status" value="1"/>
</dbReference>
<evidence type="ECO:0000256" key="7">
    <source>
        <dbReference type="RuleBase" id="RU361166"/>
    </source>
</evidence>
<evidence type="ECO:0000256" key="3">
    <source>
        <dbReference type="ARBA" id="ARBA00023277"/>
    </source>
</evidence>
<dbReference type="InterPro" id="IPR013783">
    <property type="entry name" value="Ig-like_fold"/>
</dbReference>
<keyword evidence="12" id="KW-1185">Reference proteome</keyword>
<dbReference type="CDD" id="cd02850">
    <property type="entry name" value="E_set_Cellulase_N"/>
    <property type="match status" value="1"/>
</dbReference>
<dbReference type="Proteomes" id="UP000001822">
    <property type="component" value="Chromosome"/>
</dbReference>
<evidence type="ECO:0000259" key="10">
    <source>
        <dbReference type="Pfam" id="PF18962"/>
    </source>
</evidence>
<keyword evidence="4 6" id="KW-0326">Glycosidase</keyword>
<dbReference type="InterPro" id="IPR026444">
    <property type="entry name" value="Secre_tail"/>
</dbReference>
<accession>A0A6N4SRJ0</accession>
<evidence type="ECO:0000256" key="6">
    <source>
        <dbReference type="PROSITE-ProRule" id="PRU10060"/>
    </source>
</evidence>
<dbReference type="GO" id="GO:0008810">
    <property type="term" value="F:cellulase activity"/>
    <property type="evidence" value="ECO:0007669"/>
    <property type="project" value="UniProtKB-EC"/>
</dbReference>
<keyword evidence="5 6" id="KW-0624">Polysaccharide degradation</keyword>
<feature type="domain" description="Glycoside hydrolase family 9" evidence="8">
    <location>
        <begin position="299"/>
        <end position="743"/>
    </location>
</feature>
<dbReference type="InterPro" id="IPR033126">
    <property type="entry name" value="Glyco_hydro_9_Asp/Glu_AS"/>
</dbReference>
<keyword evidence="7" id="KW-0732">Signal</keyword>
<dbReference type="InterPro" id="IPR012341">
    <property type="entry name" value="6hp_glycosidase-like_sf"/>
</dbReference>
<feature type="domain" description="Secretion system C-terminal sorting" evidence="10">
    <location>
        <begin position="781"/>
        <end position="852"/>
    </location>
</feature>
<feature type="chain" id="PRO_5027161229" description="Endoglucanase" evidence="7">
    <location>
        <begin position="24"/>
        <end position="854"/>
    </location>
</feature>
<dbReference type="AlphaFoldDB" id="A0A6N4SRJ0"/>
<feature type="active site" evidence="6">
    <location>
        <position position="731"/>
    </location>
</feature>
<dbReference type="InterPro" id="IPR001701">
    <property type="entry name" value="Glyco_hydro_9"/>
</dbReference>
<dbReference type="Pfam" id="PF00759">
    <property type="entry name" value="Glyco_hydro_9"/>
    <property type="match status" value="1"/>
</dbReference>
<dbReference type="InterPro" id="IPR008928">
    <property type="entry name" value="6-hairpin_glycosidase_sf"/>
</dbReference>
<dbReference type="GO" id="GO:0030245">
    <property type="term" value="P:cellulose catabolic process"/>
    <property type="evidence" value="ECO:0007669"/>
    <property type="project" value="UniProtKB-KW"/>
</dbReference>
<evidence type="ECO:0000313" key="12">
    <source>
        <dbReference type="Proteomes" id="UP000001822"/>
    </source>
</evidence>
<dbReference type="SUPFAM" id="SSF48208">
    <property type="entry name" value="Six-hairpin glycosidases"/>
    <property type="match status" value="1"/>
</dbReference>
<organism evidence="11 12">
    <name type="scientific">Cytophaga hutchinsonii (strain ATCC 33406 / DSM 1761 / CIP 103989 / NBRC 15051 / NCIMB 9469 / D465)</name>
    <dbReference type="NCBI Taxonomy" id="269798"/>
    <lineage>
        <taxon>Bacteria</taxon>
        <taxon>Pseudomonadati</taxon>
        <taxon>Bacteroidota</taxon>
        <taxon>Cytophagia</taxon>
        <taxon>Cytophagales</taxon>
        <taxon>Cytophagaceae</taxon>
        <taxon>Cytophaga</taxon>
    </lineage>
</organism>
<keyword evidence="7" id="KW-0136">Cellulose degradation</keyword>
<proteinExistence type="inferred from homology"/>
<dbReference type="NCBIfam" id="TIGR04183">
    <property type="entry name" value="Por_Secre_tail"/>
    <property type="match status" value="1"/>
</dbReference>
<dbReference type="PANTHER" id="PTHR22298">
    <property type="entry name" value="ENDO-1,4-BETA-GLUCANASE"/>
    <property type="match status" value="1"/>
</dbReference>
<dbReference type="SUPFAM" id="SSF81296">
    <property type="entry name" value="E set domains"/>
    <property type="match status" value="1"/>
</dbReference>
<dbReference type="KEGG" id="chu:CHU_1655"/>
<dbReference type="PROSITE" id="PS00698">
    <property type="entry name" value="GH9_3"/>
    <property type="match status" value="1"/>
</dbReference>